<dbReference type="EMBL" id="GL541785">
    <property type="protein sequence ID" value="KDE02745.1"/>
    <property type="molecule type" value="Genomic_DNA"/>
</dbReference>
<keyword evidence="4" id="KW-1185">Reference proteome</keyword>
<protein>
    <submittedName>
        <fullName evidence="2 3">Uncharacterized protein</fullName>
    </submittedName>
</protein>
<reference evidence="3" key="4">
    <citation type="submission" date="2015-06" db="UniProtKB">
        <authorList>
            <consortium name="EnsemblFungi"/>
        </authorList>
    </citation>
    <scope>IDENTIFICATION</scope>
</reference>
<reference evidence="2" key="2">
    <citation type="submission" date="2010-11" db="EMBL/GenBank/DDBJ databases">
        <authorList>
            <consortium name="The Broad Institute Genome Sequencing Platform"/>
            <person name="Earl A."/>
            <person name="Ward D."/>
            <person name="Feldgarden M."/>
            <person name="Gevers D."/>
            <person name="Butler R."/>
            <person name="Young S.K."/>
            <person name="Zeng Q."/>
            <person name="Gargeya S."/>
            <person name="Fitzgerald M."/>
            <person name="Haas B."/>
            <person name="Abouelleil A."/>
            <person name="Alvarado L."/>
            <person name="Arachchi H.M."/>
            <person name="Berlin A."/>
            <person name="Brown A."/>
            <person name="Chapman S.B."/>
            <person name="Chen Z."/>
            <person name="Dunbar C."/>
            <person name="Freedman E."/>
            <person name="Gearin G."/>
            <person name="Gellesch M."/>
            <person name="Goldberg J."/>
            <person name="Griggs A."/>
            <person name="Gujja S."/>
            <person name="Heilman E."/>
            <person name="Heiman D."/>
            <person name="Howarth C."/>
            <person name="Larson L."/>
            <person name="Lui A."/>
            <person name="MacDonald P.J.P."/>
            <person name="Mehta T."/>
            <person name="Montmayeur A."/>
            <person name="Murphy C."/>
            <person name="Neiman D."/>
            <person name="Pearson M."/>
            <person name="Priest M."/>
            <person name="Roberts A."/>
            <person name="Saif S."/>
            <person name="Shea T."/>
            <person name="Shenoy N."/>
            <person name="Sisk P."/>
            <person name="Stolte C."/>
            <person name="Sykes S."/>
            <person name="White J."/>
            <person name="Yandava C."/>
            <person name="Wortman J."/>
            <person name="Nusbaum C."/>
            <person name="Birren B."/>
        </authorList>
    </citation>
    <scope>NUCLEOTIDE SEQUENCE</scope>
    <source>
        <strain evidence="2">P1A1 Lamole</strain>
    </source>
</reference>
<feature type="region of interest" description="Disordered" evidence="1">
    <location>
        <begin position="53"/>
        <end position="73"/>
    </location>
</feature>
<dbReference type="HOGENOM" id="CLU_124599_0_0_1"/>
<gene>
    <name evidence="2" type="ORF">MVLG_06713</name>
</gene>
<name>U5HI46_USTV1</name>
<evidence type="ECO:0000256" key="1">
    <source>
        <dbReference type="SAM" id="MobiDB-lite"/>
    </source>
</evidence>
<organism evidence="2">
    <name type="scientific">Microbotryum lychnidis-dioicae (strain p1A1 Lamole / MvSl-1064)</name>
    <name type="common">Anther smut fungus</name>
    <dbReference type="NCBI Taxonomy" id="683840"/>
    <lineage>
        <taxon>Eukaryota</taxon>
        <taxon>Fungi</taxon>
        <taxon>Dikarya</taxon>
        <taxon>Basidiomycota</taxon>
        <taxon>Pucciniomycotina</taxon>
        <taxon>Microbotryomycetes</taxon>
        <taxon>Microbotryales</taxon>
        <taxon>Microbotryaceae</taxon>
        <taxon>Microbotryum</taxon>
    </lineage>
</organism>
<sequence>MPGFYGSCGPFWGRYLSGVASSASVLWFKGQIPHRSRFLTVGRAPLEPVTASSKETFASSMPAPGSSPAPETSARMRIMAREVDLFRDAMYKKITLLDAGAFEANIKALTKVVHVAPYLAAIPKQIREGCDFGIKDPSSERHIAKNAPLTEKQQLIMGGKMERLLNLGYIAGSYDKDELKAAVGPFR</sequence>
<reference evidence="2 4" key="3">
    <citation type="journal article" date="2015" name="BMC Genomics">
        <title>Sex and parasites: genomic and transcriptomic analysis of Microbotryum lychnidis-dioicae, the biotrophic and plant-castrating anther smut fungus.</title>
        <authorList>
            <person name="Perlin M.H."/>
            <person name="Amselem J."/>
            <person name="Fontanillas E."/>
            <person name="Toh S.S."/>
            <person name="Chen Z."/>
            <person name="Goldberg J."/>
            <person name="Duplessis S."/>
            <person name="Henrissat B."/>
            <person name="Young S."/>
            <person name="Zeng Q."/>
            <person name="Aguileta G."/>
            <person name="Petit E."/>
            <person name="Badouin H."/>
            <person name="Andrews J."/>
            <person name="Razeeq D."/>
            <person name="Gabaldon T."/>
            <person name="Quesneville H."/>
            <person name="Giraud T."/>
            <person name="Hood M.E."/>
            <person name="Schultz D.J."/>
            <person name="Cuomo C.A."/>
        </authorList>
    </citation>
    <scope>NUCLEOTIDE SEQUENCE [LARGE SCALE GENOMIC DNA]</scope>
    <source>
        <strain evidence="2">P1A1 Lamole</strain>
        <strain evidence="4">p1A1 Lamole</strain>
    </source>
</reference>
<accession>U5HI46</accession>
<evidence type="ECO:0000313" key="4">
    <source>
        <dbReference type="Proteomes" id="UP000017200"/>
    </source>
</evidence>
<dbReference type="InParanoid" id="U5HI46"/>
<proteinExistence type="predicted"/>
<dbReference type="STRING" id="683840.U5HI46"/>
<evidence type="ECO:0000313" key="2">
    <source>
        <dbReference type="EMBL" id="KDE02745.1"/>
    </source>
</evidence>
<feature type="compositionally biased region" description="Low complexity" evidence="1">
    <location>
        <begin position="58"/>
        <end position="70"/>
    </location>
</feature>
<dbReference type="Proteomes" id="UP000017200">
    <property type="component" value="Unassembled WGS sequence"/>
</dbReference>
<evidence type="ECO:0000313" key="3">
    <source>
        <dbReference type="EnsemblFungi" id="MVLG_06713T0"/>
    </source>
</evidence>
<dbReference type="EMBL" id="AEIJ01000856">
    <property type="status" value="NOT_ANNOTATED_CDS"/>
    <property type="molecule type" value="Genomic_DNA"/>
</dbReference>
<dbReference type="EnsemblFungi" id="MVLG_06713T0">
    <property type="protein sequence ID" value="MVLG_06713T0"/>
    <property type="gene ID" value="MVLG_06713"/>
</dbReference>
<reference evidence="4" key="1">
    <citation type="submission" date="2010-11" db="EMBL/GenBank/DDBJ databases">
        <title>The genome sequence of Microbotryum violaceum strain p1A1 Lamole.</title>
        <authorList>
            <person name="Cuomo C."/>
            <person name="Perlin M."/>
            <person name="Young S.K."/>
            <person name="Zeng Q."/>
            <person name="Gargeya S."/>
            <person name="Alvarado L."/>
            <person name="Berlin A."/>
            <person name="Chapman S.B."/>
            <person name="Chen Z."/>
            <person name="Freedman E."/>
            <person name="Gellesch M."/>
            <person name="Goldberg J."/>
            <person name="Griggs A."/>
            <person name="Gujja S."/>
            <person name="Heilman E."/>
            <person name="Heiman D."/>
            <person name="Howarth C."/>
            <person name="Mehta T."/>
            <person name="Neiman D."/>
            <person name="Pearson M."/>
            <person name="Roberts A."/>
            <person name="Saif S."/>
            <person name="Shea T."/>
            <person name="Shenoy N."/>
            <person name="Sisk P."/>
            <person name="Stolte C."/>
            <person name="Sykes S."/>
            <person name="White J."/>
            <person name="Yandava C."/>
            <person name="Haas B."/>
            <person name="Nusbaum C."/>
            <person name="Birren B."/>
        </authorList>
    </citation>
    <scope>NUCLEOTIDE SEQUENCE [LARGE SCALE GENOMIC DNA]</scope>
    <source>
        <strain evidence="4">p1A1 Lamole</strain>
    </source>
</reference>
<dbReference type="AlphaFoldDB" id="U5HI46"/>